<reference evidence="2 3" key="1">
    <citation type="submission" date="2018-10" db="EMBL/GenBank/DDBJ databases">
        <title>Genomic Encyclopedia of Archaeal and Bacterial Type Strains, Phase II (KMG-II): from individual species to whole genera.</title>
        <authorList>
            <person name="Goeker M."/>
        </authorList>
    </citation>
    <scope>NUCLEOTIDE SEQUENCE [LARGE SCALE GENOMIC DNA]</scope>
    <source>
        <strain evidence="2 3">DSM 29537</strain>
    </source>
</reference>
<feature type="transmembrane region" description="Helical" evidence="1">
    <location>
        <begin position="120"/>
        <end position="143"/>
    </location>
</feature>
<proteinExistence type="predicted"/>
<dbReference type="AlphaFoldDB" id="A0A495MGA2"/>
<name>A0A495MGA2_9FLAO</name>
<evidence type="ECO:0000313" key="3">
    <source>
        <dbReference type="Proteomes" id="UP000277579"/>
    </source>
</evidence>
<comment type="caution">
    <text evidence="2">The sequence shown here is derived from an EMBL/GenBank/DDBJ whole genome shotgun (WGS) entry which is preliminary data.</text>
</comment>
<dbReference type="RefSeq" id="WP_121374442.1">
    <property type="nucleotide sequence ID" value="NZ_RBLC01000001.1"/>
</dbReference>
<keyword evidence="1" id="KW-0472">Membrane</keyword>
<gene>
    <name evidence="2" type="ORF">CLV94_0016</name>
</gene>
<keyword evidence="1" id="KW-1133">Transmembrane helix</keyword>
<dbReference type="EMBL" id="RBLC01000001">
    <property type="protein sequence ID" value="RKS24994.1"/>
    <property type="molecule type" value="Genomic_DNA"/>
</dbReference>
<accession>A0A495MGA2</accession>
<keyword evidence="3" id="KW-1185">Reference proteome</keyword>
<evidence type="ECO:0000313" key="2">
    <source>
        <dbReference type="EMBL" id="RKS24994.1"/>
    </source>
</evidence>
<keyword evidence="1" id="KW-0812">Transmembrane</keyword>
<feature type="transmembrane region" description="Helical" evidence="1">
    <location>
        <begin position="61"/>
        <end position="80"/>
    </location>
</feature>
<protein>
    <submittedName>
        <fullName evidence="2">Uncharacterized protein</fullName>
    </submittedName>
</protein>
<organism evidence="2 3">
    <name type="scientific">Flavobacterium endophyticum</name>
    <dbReference type="NCBI Taxonomy" id="1540163"/>
    <lineage>
        <taxon>Bacteria</taxon>
        <taxon>Pseudomonadati</taxon>
        <taxon>Bacteroidota</taxon>
        <taxon>Flavobacteriia</taxon>
        <taxon>Flavobacteriales</taxon>
        <taxon>Flavobacteriaceae</taxon>
        <taxon>Flavobacterium</taxon>
    </lineage>
</organism>
<feature type="transmembrane region" description="Helical" evidence="1">
    <location>
        <begin position="86"/>
        <end position="108"/>
    </location>
</feature>
<evidence type="ECO:0000256" key="1">
    <source>
        <dbReference type="SAM" id="Phobius"/>
    </source>
</evidence>
<dbReference type="OrthoDB" id="673991at2"/>
<dbReference type="Proteomes" id="UP000277579">
    <property type="component" value="Unassembled WGS sequence"/>
</dbReference>
<sequence length="147" mass="17089">MELLKICVAAFVATHITLLFSQYVSERFGQIFKEPLVLGLILSRIGSNVTPERKKVWEQGFRYLSGLFIVLCYHYIWTHTDIDPTWFSGLIFGIITGLAAVGCWYFLFKFSVVSKVRFKEYYLPLFATYILFALSVIVIYRLFGLFQ</sequence>